<evidence type="ECO:0000313" key="6">
    <source>
        <dbReference type="EMBL" id="WOV83578.1"/>
    </source>
</evidence>
<evidence type="ECO:0000256" key="1">
    <source>
        <dbReference type="ARBA" id="ARBA00004141"/>
    </source>
</evidence>
<proteinExistence type="predicted"/>
<feature type="transmembrane region" description="Helical" evidence="5">
    <location>
        <begin position="42"/>
        <end position="67"/>
    </location>
</feature>
<protein>
    <submittedName>
        <fullName evidence="6">DUF4870 domain-containing protein</fullName>
    </submittedName>
</protein>
<evidence type="ECO:0000256" key="3">
    <source>
        <dbReference type="ARBA" id="ARBA00022989"/>
    </source>
</evidence>
<keyword evidence="4 5" id="KW-0472">Membrane</keyword>
<evidence type="ECO:0000313" key="7">
    <source>
        <dbReference type="Proteomes" id="UP001303532"/>
    </source>
</evidence>
<keyword evidence="3 5" id="KW-1133">Transmembrane helix</keyword>
<organism evidence="6 7">
    <name type="scientific">Sporosarcina jeotgali</name>
    <dbReference type="NCBI Taxonomy" id="3020056"/>
    <lineage>
        <taxon>Bacteria</taxon>
        <taxon>Bacillati</taxon>
        <taxon>Bacillota</taxon>
        <taxon>Bacilli</taxon>
        <taxon>Bacillales</taxon>
        <taxon>Caryophanaceae</taxon>
        <taxon>Sporosarcina</taxon>
    </lineage>
</organism>
<sequence length="123" mass="13936">MDNSKLLSSLSYFSVFFAPLLLPFIVWIVADNKDVKHHSKRALISHLIPTILLVAASIISFFQFFSFRQTSADFLNSGNMISAPHSIGFWGAAPILFMMMYSFLFVIVLIWNVVQGVKVFKTQ</sequence>
<dbReference type="Pfam" id="PF09685">
    <property type="entry name" value="MamF_MmsF"/>
    <property type="match status" value="1"/>
</dbReference>
<evidence type="ECO:0000256" key="5">
    <source>
        <dbReference type="SAM" id="Phobius"/>
    </source>
</evidence>
<keyword evidence="7" id="KW-1185">Reference proteome</keyword>
<name>A0ABZ0KVL8_9BACL</name>
<keyword evidence="2 5" id="KW-0812">Transmembrane</keyword>
<feature type="transmembrane region" description="Helical" evidence="5">
    <location>
        <begin position="12"/>
        <end position="30"/>
    </location>
</feature>
<dbReference type="EMBL" id="CP116341">
    <property type="protein sequence ID" value="WOV83578.1"/>
    <property type="molecule type" value="Genomic_DNA"/>
</dbReference>
<dbReference type="RefSeq" id="WP_323691270.1">
    <property type="nucleotide sequence ID" value="NZ_CP116341.1"/>
</dbReference>
<dbReference type="InterPro" id="IPR019109">
    <property type="entry name" value="MamF_MmsF"/>
</dbReference>
<feature type="transmembrane region" description="Helical" evidence="5">
    <location>
        <begin position="87"/>
        <end position="114"/>
    </location>
</feature>
<evidence type="ECO:0000256" key="2">
    <source>
        <dbReference type="ARBA" id="ARBA00022692"/>
    </source>
</evidence>
<evidence type="ECO:0000256" key="4">
    <source>
        <dbReference type="ARBA" id="ARBA00023136"/>
    </source>
</evidence>
<reference evidence="6 7" key="1">
    <citation type="submission" date="2023-01" db="EMBL/GenBank/DDBJ databases">
        <title>Sporosarcina sp. nov., isolated from Korean tranditional fermented seafood 'Jeotgal'.</title>
        <authorList>
            <person name="Yang A.-I."/>
        </authorList>
    </citation>
    <scope>NUCLEOTIDE SEQUENCE [LARGE SCALE GENOMIC DNA]</scope>
    <source>
        <strain evidence="6 7">B2O-1</strain>
    </source>
</reference>
<dbReference type="Proteomes" id="UP001303532">
    <property type="component" value="Chromosome"/>
</dbReference>
<accession>A0ABZ0KVL8</accession>
<comment type="subcellular location">
    <subcellularLocation>
        <location evidence="1">Membrane</location>
        <topology evidence="1">Multi-pass membrane protein</topology>
    </subcellularLocation>
</comment>
<gene>
    <name evidence="6" type="ORF">PGH26_11885</name>
</gene>